<dbReference type="InterPro" id="IPR006689">
    <property type="entry name" value="Small_GTPase_ARF/SAR"/>
</dbReference>
<feature type="binding site" evidence="3">
    <location>
        <position position="114"/>
    </location>
    <ligand>
        <name>GTP</name>
        <dbReference type="ChEBI" id="CHEBI:37565"/>
    </ligand>
</feature>
<evidence type="ECO:0000256" key="1">
    <source>
        <dbReference type="ARBA" id="ARBA00022741"/>
    </source>
</evidence>
<evidence type="ECO:0000256" key="2">
    <source>
        <dbReference type="ARBA" id="ARBA00023134"/>
    </source>
</evidence>
<evidence type="ECO:0000313" key="6">
    <source>
        <dbReference type="EMBL" id="CAF1665094.1"/>
    </source>
</evidence>
<evidence type="ECO:0000256" key="3">
    <source>
        <dbReference type="PIRSR" id="PIRSR606689-1"/>
    </source>
</evidence>
<dbReference type="OrthoDB" id="9976402at2759"/>
<feature type="binding site" evidence="3">
    <location>
        <begin position="54"/>
        <end position="61"/>
    </location>
    <ligand>
        <name>GTP</name>
        <dbReference type="ChEBI" id="CHEBI:37565"/>
    </ligand>
</feature>
<dbReference type="Proteomes" id="UP000663852">
    <property type="component" value="Unassembled WGS sequence"/>
</dbReference>
<keyword evidence="1 3" id="KW-0547">Nucleotide-binding</keyword>
<feature type="binding site" evidence="4">
    <location>
        <position position="84"/>
    </location>
    <ligand>
        <name>Mg(2+)</name>
        <dbReference type="ChEBI" id="CHEBI:18420"/>
    </ligand>
</feature>
<dbReference type="PANTHER" id="PTHR11711">
    <property type="entry name" value="ADP RIBOSYLATION FACTOR-RELATED"/>
    <property type="match status" value="1"/>
</dbReference>
<evidence type="ECO:0000313" key="7">
    <source>
        <dbReference type="Proteomes" id="UP000663828"/>
    </source>
</evidence>
<proteinExistence type="predicted"/>
<evidence type="ECO:0000256" key="4">
    <source>
        <dbReference type="PIRSR" id="PIRSR606689-2"/>
    </source>
</evidence>
<dbReference type="GO" id="GO:0046872">
    <property type="term" value="F:metal ion binding"/>
    <property type="evidence" value="ECO:0007669"/>
    <property type="project" value="UniProtKB-KW"/>
</dbReference>
<dbReference type="SUPFAM" id="SSF52540">
    <property type="entry name" value="P-loop containing nucleoside triphosphate hydrolases"/>
    <property type="match status" value="1"/>
</dbReference>
<comment type="caution">
    <text evidence="6">The sequence shown here is derived from an EMBL/GenBank/DDBJ whole genome shotgun (WGS) entry which is preliminary data.</text>
</comment>
<organism evidence="6 7">
    <name type="scientific">Adineta ricciae</name>
    <name type="common">Rotifer</name>
    <dbReference type="NCBI Taxonomy" id="249248"/>
    <lineage>
        <taxon>Eukaryota</taxon>
        <taxon>Metazoa</taxon>
        <taxon>Spiralia</taxon>
        <taxon>Gnathifera</taxon>
        <taxon>Rotifera</taxon>
        <taxon>Eurotatoria</taxon>
        <taxon>Bdelloidea</taxon>
        <taxon>Adinetida</taxon>
        <taxon>Adinetidae</taxon>
        <taxon>Adineta</taxon>
    </lineage>
</organism>
<dbReference type="Proteomes" id="UP000663828">
    <property type="component" value="Unassembled WGS sequence"/>
</dbReference>
<dbReference type="Pfam" id="PF00025">
    <property type="entry name" value="Arf"/>
    <property type="match status" value="1"/>
</dbReference>
<name>A0A816FRF3_ADIRI</name>
<dbReference type="EMBL" id="CAJNOR010012006">
    <property type="protein sequence ID" value="CAF1665094.1"/>
    <property type="molecule type" value="Genomic_DNA"/>
</dbReference>
<dbReference type="EMBL" id="CAJNOJ010000098">
    <property type="protein sequence ID" value="CAF1104338.1"/>
    <property type="molecule type" value="Genomic_DNA"/>
</dbReference>
<dbReference type="SMART" id="SM00177">
    <property type="entry name" value="ARF"/>
    <property type="match status" value="1"/>
</dbReference>
<dbReference type="AlphaFoldDB" id="A0A816FRF3"/>
<sequence length="242" mass="27744">MGTSSSKSPHLPTSLISRTQSLLTSCHSKHKHLDWSLLLNKGHVRTKKKVLMLGLDGVGKTDLFGRLVCQDKQTSKTDSLPQPTMGYNVETIKVYCNHLCHRRCHEITLWDCGGQSSLQPLWSYHFSNTSLLLWLINVHDRSRLDANLQLLSQILSNPLLFRVPVLIVLYHSKLHRRDQQTSNDEKNEGLLTNLEVAFRFLSTLSTSHASTFKWQVIKVKLNEDSTNDLKKIRQSFKELMEL</sequence>
<dbReference type="InterPro" id="IPR027417">
    <property type="entry name" value="P-loop_NTPase"/>
</dbReference>
<keyword evidence="4" id="KW-0479">Metal-binding</keyword>
<protein>
    <submittedName>
        <fullName evidence="6">Uncharacterized protein</fullName>
    </submittedName>
</protein>
<evidence type="ECO:0000313" key="5">
    <source>
        <dbReference type="EMBL" id="CAF1104338.1"/>
    </source>
</evidence>
<dbReference type="GO" id="GO:0005525">
    <property type="term" value="F:GTP binding"/>
    <property type="evidence" value="ECO:0007669"/>
    <property type="project" value="UniProtKB-KW"/>
</dbReference>
<dbReference type="InterPro" id="IPR024156">
    <property type="entry name" value="Small_GTPase_ARF"/>
</dbReference>
<reference evidence="6" key="1">
    <citation type="submission" date="2021-02" db="EMBL/GenBank/DDBJ databases">
        <authorList>
            <person name="Nowell W R."/>
        </authorList>
    </citation>
    <scope>NUCLEOTIDE SEQUENCE</scope>
</reference>
<keyword evidence="7" id="KW-1185">Reference proteome</keyword>
<feature type="binding site" evidence="4">
    <location>
        <position position="61"/>
    </location>
    <ligand>
        <name>Mg(2+)</name>
        <dbReference type="ChEBI" id="CHEBI:18420"/>
    </ligand>
</feature>
<accession>A0A816FRF3</accession>
<dbReference type="PROSITE" id="PS51417">
    <property type="entry name" value="ARF"/>
    <property type="match status" value="1"/>
</dbReference>
<dbReference type="GO" id="GO:0003924">
    <property type="term" value="F:GTPase activity"/>
    <property type="evidence" value="ECO:0007669"/>
    <property type="project" value="InterPro"/>
</dbReference>
<gene>
    <name evidence="5" type="ORF">EDS130_LOCUS20155</name>
    <name evidence="6" type="ORF">XAT740_LOCUS57618</name>
</gene>
<dbReference type="Gene3D" id="3.40.50.300">
    <property type="entry name" value="P-loop containing nucleotide triphosphate hydrolases"/>
    <property type="match status" value="1"/>
</dbReference>
<keyword evidence="4" id="KW-0460">Magnesium</keyword>
<keyword evidence="2 3" id="KW-0342">GTP-binding</keyword>